<dbReference type="SUPFAM" id="SSF52540">
    <property type="entry name" value="P-loop containing nucleoside triphosphate hydrolases"/>
    <property type="match status" value="1"/>
</dbReference>
<evidence type="ECO:0008006" key="3">
    <source>
        <dbReference type="Google" id="ProtNLM"/>
    </source>
</evidence>
<dbReference type="Gene3D" id="3.40.50.300">
    <property type="entry name" value="P-loop containing nucleotide triphosphate hydrolases"/>
    <property type="match status" value="2"/>
</dbReference>
<proteinExistence type="predicted"/>
<dbReference type="RefSeq" id="WP_141848603.1">
    <property type="nucleotide sequence ID" value="NZ_BAAAPR010000005.1"/>
</dbReference>
<gene>
    <name evidence="1" type="ORF">FB458_2302</name>
</gene>
<protein>
    <recommendedName>
        <fullName evidence="3">Sulfotransferase family protein</fullName>
    </recommendedName>
</protein>
<dbReference type="Proteomes" id="UP000317893">
    <property type="component" value="Unassembled WGS sequence"/>
</dbReference>
<keyword evidence="2" id="KW-1185">Reference proteome</keyword>
<reference evidence="1 2" key="1">
    <citation type="submission" date="2019-06" db="EMBL/GenBank/DDBJ databases">
        <title>Sequencing the genomes of 1000 actinobacteria strains.</title>
        <authorList>
            <person name="Klenk H.-P."/>
        </authorList>
    </citation>
    <scope>NUCLEOTIDE SEQUENCE [LARGE SCALE GENOMIC DNA]</scope>
    <source>
        <strain evidence="1 2">DSM 18607</strain>
    </source>
</reference>
<evidence type="ECO:0000313" key="1">
    <source>
        <dbReference type="EMBL" id="TQJ09194.1"/>
    </source>
</evidence>
<dbReference type="OrthoDB" id="3336394at2"/>
<dbReference type="EMBL" id="VFMN01000001">
    <property type="protein sequence ID" value="TQJ09194.1"/>
    <property type="molecule type" value="Genomic_DNA"/>
</dbReference>
<sequence length="332" mass="37353">MKDWYDRQIAPHPGPLTGRQQLVRKVVRRVHWARTEGFGRIVEEDRLDPRPRVRAAWRKARWRRAHPQAPGSAVPVYVVGLQRSGTNMLMRGLDEAPETEVRNENDGALFDRFRIRSTDVLRDVVLRSRQQVVFVKPICDSHLVDTFLDLPGLAPGRALWVYRDVDARARSEVSKFGPANLWALRDIAAGLADQRWQGERLAPATVELIRSFDLEAMSEHSAAALFWVVRNGLYFELGLDARDDVALVSYDAFAADPPAQMRRLCAFVGLPYRPELDEHVDRRVSHGSGRLDLDPRVRALADDMAARLDSAWRASSAGEAAEPAHGLTEGTA</sequence>
<name>A0A542E1U9_9MICO</name>
<evidence type="ECO:0000313" key="2">
    <source>
        <dbReference type="Proteomes" id="UP000317893"/>
    </source>
</evidence>
<dbReference type="AlphaFoldDB" id="A0A542E1U9"/>
<comment type="caution">
    <text evidence="1">The sequence shown here is derived from an EMBL/GenBank/DDBJ whole genome shotgun (WGS) entry which is preliminary data.</text>
</comment>
<accession>A0A542E1U9</accession>
<organism evidence="1 2">
    <name type="scientific">Lapillicoccus jejuensis</name>
    <dbReference type="NCBI Taxonomy" id="402171"/>
    <lineage>
        <taxon>Bacteria</taxon>
        <taxon>Bacillati</taxon>
        <taxon>Actinomycetota</taxon>
        <taxon>Actinomycetes</taxon>
        <taxon>Micrococcales</taxon>
        <taxon>Intrasporangiaceae</taxon>
        <taxon>Lapillicoccus</taxon>
    </lineage>
</organism>
<dbReference type="InterPro" id="IPR027417">
    <property type="entry name" value="P-loop_NTPase"/>
</dbReference>